<dbReference type="EMBL" id="JF770475">
    <property type="protein sequence ID" value="AEI91204.1"/>
    <property type="molecule type" value="Genomic_DNA"/>
</dbReference>
<dbReference type="GeneID" id="18559201"/>
<dbReference type="RefSeq" id="YP_009018618.1">
    <property type="nucleotide sequence ID" value="NC_023743.1"/>
</dbReference>
<evidence type="ECO:0000313" key="2">
    <source>
        <dbReference type="Proteomes" id="UP000000296"/>
    </source>
</evidence>
<protein>
    <submittedName>
        <fullName evidence="1">Gp4</fullName>
    </submittedName>
</protein>
<dbReference type="Proteomes" id="UP000000296">
    <property type="component" value="Segment"/>
</dbReference>
<accession>F8UBR4</accession>
<keyword evidence="2" id="KW-1185">Reference proteome</keyword>
<dbReference type="KEGG" id="vg:18559201"/>
<dbReference type="OrthoDB" id="14521at10239"/>
<proteinExistence type="predicted"/>
<evidence type="ECO:0000313" key="1">
    <source>
        <dbReference type="EMBL" id="AEI91204.1"/>
    </source>
</evidence>
<reference evidence="1 2" key="1">
    <citation type="journal article" date="2011" name="Appl. Environ. Microbiol.">
        <title>Isolation of Generalized Transducing Bacteriophages for Uropathogenic Strains of Escherichia coli.</title>
        <authorList>
            <person name="Battaglioli E.J."/>
            <person name="Baisa G.A."/>
            <person name="Weeks A.E."/>
            <person name="Schroll R.A."/>
            <person name="Hryckowian A.J."/>
            <person name="Welch R.A."/>
        </authorList>
    </citation>
    <scope>NUCLEOTIDE SEQUENCE [LARGE SCALE GENOMIC DNA]</scope>
</reference>
<sequence>MATTITKNWVSSDNKLFKARVKFVDEFVNGVVEKVGYEQIKLNGKWVQKPKGGRYINTKTLLCTKVDHSNPLKKSFTEGKRYQIAMHAGLGRNAGYIYDNEGDGWQLTRDDEVGYDVGFGMYKFEAQYK</sequence>
<name>F8UBR4_9CAUD</name>
<organism evidence="1 2">
    <name type="scientific">Escherichia phage phiEB49</name>
    <dbReference type="NCBI Taxonomy" id="1048207"/>
    <lineage>
        <taxon>Viruses</taxon>
        <taxon>Duplodnaviria</taxon>
        <taxon>Heunggongvirae</taxon>
        <taxon>Uroviricota</taxon>
        <taxon>Caudoviricetes</taxon>
        <taxon>Drexlerviridae</taxon>
        <taxon>Rogunavirinae</taxon>
        <taxon>Lindendrivevirus</taxon>
        <taxon>Lindendrivevirus EB49</taxon>
    </lineage>
</organism>